<comment type="subcellular location">
    <subcellularLocation>
        <location evidence="11">Cytoplasm</location>
    </subcellularLocation>
</comment>
<feature type="domain" description="TRAM" evidence="12">
    <location>
        <begin position="416"/>
        <end position="478"/>
    </location>
</feature>
<dbReference type="GO" id="GO:0035597">
    <property type="term" value="F:tRNA-2-methylthio-N(6)-dimethylallyladenosine(37) synthase activity"/>
    <property type="evidence" value="ECO:0007669"/>
    <property type="project" value="UniProtKB-EC"/>
</dbReference>
<evidence type="ECO:0000256" key="9">
    <source>
        <dbReference type="ARBA" id="ARBA00023014"/>
    </source>
</evidence>
<keyword evidence="3 11" id="KW-0963">Cytoplasm</keyword>
<organism evidence="15 16">
    <name type="scientific">Clostridium innocuum</name>
    <dbReference type="NCBI Taxonomy" id="1522"/>
    <lineage>
        <taxon>Bacteria</taxon>
        <taxon>Bacillati</taxon>
        <taxon>Bacillota</taxon>
        <taxon>Clostridia</taxon>
        <taxon>Eubacteriales</taxon>
        <taxon>Clostridiaceae</taxon>
        <taxon>Clostridium</taxon>
    </lineage>
</organism>
<keyword evidence="8 11" id="KW-0408">Iron</keyword>
<dbReference type="Proteomes" id="UP000030008">
    <property type="component" value="Unassembled WGS sequence"/>
</dbReference>
<dbReference type="PROSITE" id="PS51449">
    <property type="entry name" value="MTTASE_N"/>
    <property type="match status" value="1"/>
</dbReference>
<dbReference type="CDD" id="cd01335">
    <property type="entry name" value="Radical_SAM"/>
    <property type="match status" value="1"/>
</dbReference>
<dbReference type="InterPro" id="IPR006638">
    <property type="entry name" value="Elp3/MiaA/NifB-like_rSAM"/>
</dbReference>
<evidence type="ECO:0000313" key="16">
    <source>
        <dbReference type="Proteomes" id="UP000030008"/>
    </source>
</evidence>
<dbReference type="InterPro" id="IPR006463">
    <property type="entry name" value="MiaB_methiolase"/>
</dbReference>
<evidence type="ECO:0000256" key="5">
    <source>
        <dbReference type="ARBA" id="ARBA00022691"/>
    </source>
</evidence>
<comment type="cofactor">
    <cofactor evidence="11">
        <name>[4Fe-4S] cluster</name>
        <dbReference type="ChEBI" id="CHEBI:49883"/>
    </cofactor>
    <text evidence="11">Binds 2 [4Fe-4S] clusters. One cluster is coordinated with 3 cysteines and an exchangeable S-adenosyl-L-methionine.</text>
</comment>
<dbReference type="PROSITE" id="PS50926">
    <property type="entry name" value="TRAM"/>
    <property type="match status" value="1"/>
</dbReference>
<feature type="binding site" evidence="11">
    <location>
        <position position="122"/>
    </location>
    <ligand>
        <name>[4Fe-4S] cluster</name>
        <dbReference type="ChEBI" id="CHEBI:49883"/>
        <label>1</label>
    </ligand>
</feature>
<comment type="caution">
    <text evidence="15">The sequence shown here is derived from an EMBL/GenBank/DDBJ whole genome shotgun (WGS) entry which is preliminary data.</text>
</comment>
<dbReference type="SFLD" id="SFLDG01061">
    <property type="entry name" value="methylthiotransferase"/>
    <property type="match status" value="1"/>
</dbReference>
<dbReference type="FunFam" id="3.80.30.20:FF:000001">
    <property type="entry name" value="tRNA-2-methylthio-N(6)-dimethylallyladenosine synthase 2"/>
    <property type="match status" value="1"/>
</dbReference>
<name>A0A099I7M3_CLOIN</name>
<dbReference type="SUPFAM" id="SSF102114">
    <property type="entry name" value="Radical SAM enzymes"/>
    <property type="match status" value="1"/>
</dbReference>
<comment type="similarity">
    <text evidence="11">Belongs to the methylthiotransferase family. MiaB subfamily.</text>
</comment>
<evidence type="ECO:0000256" key="1">
    <source>
        <dbReference type="ARBA" id="ARBA00003234"/>
    </source>
</evidence>
<keyword evidence="5 11" id="KW-0949">S-adenosyl-L-methionine</keyword>
<feature type="domain" description="Radical SAM core" evidence="14">
    <location>
        <begin position="184"/>
        <end position="413"/>
    </location>
</feature>
<dbReference type="NCBIfam" id="TIGR01574">
    <property type="entry name" value="miaB-methiolase"/>
    <property type="match status" value="1"/>
</dbReference>
<dbReference type="SFLD" id="SFLDF00273">
    <property type="entry name" value="(dimethylallyl)adenosine_tRNA"/>
    <property type="match status" value="1"/>
</dbReference>
<dbReference type="InterPro" id="IPR038135">
    <property type="entry name" value="Methylthiotransferase_N_sf"/>
</dbReference>
<sequence length="478" mass="54689">MKKQPGWALPNLKDAQVRTTKEAVIEKSLFQIPEQIRLLGQGKKYYLRTYGCQANERDSETLAGILEEMNFTAVEHPEDADLILMNTCAIRKNAEDKVLGEIGSLKRLKRKKPDLLFGLCGCMAQEEDVVAKLLETYRHVNLIFGTHNIHRLPELLYDVMVNGNRSVEVLSKEGDVIENLPVRRFGKHKAWVNIMYGCDKFCTYCIVPYTRGKERSRMMEDILEEVRILKAEGFKEITLLGQNVNSYGKDLHMEGGFAGLLEETAKIGIERIRFTTSHPWDFTDEMIDVIASYENIMPFIHLPVQSGDSDILKIMGRRYTREQYLTLFHKIKERIPHCAISTDIIVGFPNETEEQFQNTLSLVDECRFDNAFTFIYSPREGTPAASMADNVELAVKQRRLQELNERWNLYAREKNEEYLGSVVKVLVDGASKKNPEVFSGYTETNKLVNFRRTTAQSGDIVSVKITACKTFSLDGEQI</sequence>
<proteinExistence type="inferred from homology"/>
<dbReference type="GO" id="GO:0046872">
    <property type="term" value="F:metal ion binding"/>
    <property type="evidence" value="ECO:0007669"/>
    <property type="project" value="UniProtKB-KW"/>
</dbReference>
<dbReference type="HAMAP" id="MF_01864">
    <property type="entry name" value="tRNA_metthiotr_MiaB"/>
    <property type="match status" value="1"/>
</dbReference>
<dbReference type="Pfam" id="PF00919">
    <property type="entry name" value="UPF0004"/>
    <property type="match status" value="1"/>
</dbReference>
<evidence type="ECO:0000259" key="12">
    <source>
        <dbReference type="PROSITE" id="PS50926"/>
    </source>
</evidence>
<comment type="subunit">
    <text evidence="11">Monomer.</text>
</comment>
<comment type="function">
    <text evidence="1 11">Catalyzes the methylthiolation of N6-(dimethylallyl)adenosine (i(6)A), leading to the formation of 2-methylthio-N6-(dimethylallyl)adenosine (ms(2)i(6)A) at position 37 in tRNAs that read codons beginning with uridine.</text>
</comment>
<dbReference type="InterPro" id="IPR013848">
    <property type="entry name" value="Methylthiotransferase_N"/>
</dbReference>
<feature type="binding site" evidence="11">
    <location>
        <position position="52"/>
    </location>
    <ligand>
        <name>[4Fe-4S] cluster</name>
        <dbReference type="ChEBI" id="CHEBI:49883"/>
        <label>1</label>
    </ligand>
</feature>
<dbReference type="Pfam" id="PF01938">
    <property type="entry name" value="TRAM"/>
    <property type="match status" value="1"/>
</dbReference>
<dbReference type="FunFam" id="3.40.50.12160:FF:000006">
    <property type="entry name" value="tRNA-2-methylthio-N(6)-dimethylallyladenosine synthase"/>
    <property type="match status" value="1"/>
</dbReference>
<dbReference type="InterPro" id="IPR023404">
    <property type="entry name" value="rSAM_horseshoe"/>
</dbReference>
<keyword evidence="9 11" id="KW-0411">Iron-sulfur</keyword>
<dbReference type="InterPro" id="IPR002792">
    <property type="entry name" value="TRAM_dom"/>
</dbReference>
<dbReference type="Pfam" id="PF04055">
    <property type="entry name" value="Radical_SAM"/>
    <property type="match status" value="1"/>
</dbReference>
<evidence type="ECO:0000256" key="11">
    <source>
        <dbReference type="HAMAP-Rule" id="MF_01864"/>
    </source>
</evidence>
<keyword evidence="6 11" id="KW-0819">tRNA processing</keyword>
<keyword evidence="7 11" id="KW-0479">Metal-binding</keyword>
<feature type="binding site" evidence="11">
    <location>
        <position position="88"/>
    </location>
    <ligand>
        <name>[4Fe-4S] cluster</name>
        <dbReference type="ChEBI" id="CHEBI:49883"/>
        <label>1</label>
    </ligand>
</feature>
<dbReference type="InterPro" id="IPR005839">
    <property type="entry name" value="Methylthiotransferase"/>
</dbReference>
<dbReference type="PANTHER" id="PTHR43020">
    <property type="entry name" value="CDK5 REGULATORY SUBUNIT-ASSOCIATED PROTEIN 1"/>
    <property type="match status" value="1"/>
</dbReference>
<evidence type="ECO:0000256" key="8">
    <source>
        <dbReference type="ARBA" id="ARBA00023004"/>
    </source>
</evidence>
<comment type="catalytic activity">
    <reaction evidence="11">
        <text>N(6)-dimethylallyladenosine(37) in tRNA + (sulfur carrier)-SH + AH2 + 2 S-adenosyl-L-methionine = 2-methylsulfanyl-N(6)-dimethylallyladenosine(37) in tRNA + (sulfur carrier)-H + 5'-deoxyadenosine + L-methionine + A + S-adenosyl-L-homocysteine + 2 H(+)</text>
        <dbReference type="Rhea" id="RHEA:37067"/>
        <dbReference type="Rhea" id="RHEA-COMP:10375"/>
        <dbReference type="Rhea" id="RHEA-COMP:10376"/>
        <dbReference type="Rhea" id="RHEA-COMP:14737"/>
        <dbReference type="Rhea" id="RHEA-COMP:14739"/>
        <dbReference type="ChEBI" id="CHEBI:13193"/>
        <dbReference type="ChEBI" id="CHEBI:15378"/>
        <dbReference type="ChEBI" id="CHEBI:17319"/>
        <dbReference type="ChEBI" id="CHEBI:17499"/>
        <dbReference type="ChEBI" id="CHEBI:29917"/>
        <dbReference type="ChEBI" id="CHEBI:57844"/>
        <dbReference type="ChEBI" id="CHEBI:57856"/>
        <dbReference type="ChEBI" id="CHEBI:59789"/>
        <dbReference type="ChEBI" id="CHEBI:64428"/>
        <dbReference type="ChEBI" id="CHEBI:74415"/>
        <dbReference type="ChEBI" id="CHEBI:74417"/>
        <dbReference type="EC" id="2.8.4.3"/>
    </reaction>
</comment>
<dbReference type="GO" id="GO:0051539">
    <property type="term" value="F:4 iron, 4 sulfur cluster binding"/>
    <property type="evidence" value="ECO:0007669"/>
    <property type="project" value="UniProtKB-UniRule"/>
</dbReference>
<evidence type="ECO:0000256" key="2">
    <source>
        <dbReference type="ARBA" id="ARBA00022485"/>
    </source>
</evidence>
<evidence type="ECO:0000256" key="6">
    <source>
        <dbReference type="ARBA" id="ARBA00022694"/>
    </source>
</evidence>
<dbReference type="RefSeq" id="WP_044904891.1">
    <property type="nucleotide sequence ID" value="NZ_CAXULZ010000025.1"/>
</dbReference>
<keyword evidence="4 11" id="KW-0808">Transferase</keyword>
<accession>A0A099I7M3</accession>
<dbReference type="NCBIfam" id="TIGR00089">
    <property type="entry name" value="MiaB/RimO family radical SAM methylthiotransferase"/>
    <property type="match status" value="1"/>
</dbReference>
<dbReference type="Gene3D" id="3.40.50.12160">
    <property type="entry name" value="Methylthiotransferase, N-terminal domain"/>
    <property type="match status" value="1"/>
</dbReference>
<protein>
    <recommendedName>
        <fullName evidence="10 11">tRNA-2-methylthio-N(6)-dimethylallyladenosine synthase</fullName>
        <ecNumber evidence="10 11">2.8.4.3</ecNumber>
    </recommendedName>
    <alternativeName>
        <fullName evidence="11">(Dimethylallyl)adenosine tRNA methylthiotransferase MiaB</fullName>
    </alternativeName>
    <alternativeName>
        <fullName evidence="11">tRNA-i(6)A37 methylthiotransferase</fullName>
    </alternativeName>
</protein>
<evidence type="ECO:0000256" key="7">
    <source>
        <dbReference type="ARBA" id="ARBA00022723"/>
    </source>
</evidence>
<gene>
    <name evidence="11" type="primary">miaB</name>
    <name evidence="15" type="ORF">CIAN88_08005</name>
</gene>
<dbReference type="SMART" id="SM00729">
    <property type="entry name" value="Elp3"/>
    <property type="match status" value="1"/>
</dbReference>
<dbReference type="SFLD" id="SFLDS00029">
    <property type="entry name" value="Radical_SAM"/>
    <property type="match status" value="1"/>
</dbReference>
<feature type="binding site" evidence="11">
    <location>
        <position position="202"/>
    </location>
    <ligand>
        <name>[4Fe-4S] cluster</name>
        <dbReference type="ChEBI" id="CHEBI:49883"/>
        <label>2</label>
        <note>4Fe-4S-S-AdoMet</note>
    </ligand>
</feature>
<feature type="binding site" evidence="11">
    <location>
        <position position="205"/>
    </location>
    <ligand>
        <name>[4Fe-4S] cluster</name>
        <dbReference type="ChEBI" id="CHEBI:49883"/>
        <label>2</label>
        <note>4Fe-4S-S-AdoMet</note>
    </ligand>
</feature>
<dbReference type="SFLD" id="SFLDG01082">
    <property type="entry name" value="B12-binding_domain_containing"/>
    <property type="match status" value="1"/>
</dbReference>
<dbReference type="Gene3D" id="3.80.30.20">
    <property type="entry name" value="tm_1862 like domain"/>
    <property type="match status" value="1"/>
</dbReference>
<feature type="domain" description="MTTase N-terminal" evidence="13">
    <location>
        <begin position="43"/>
        <end position="161"/>
    </location>
</feature>
<evidence type="ECO:0000259" key="13">
    <source>
        <dbReference type="PROSITE" id="PS51449"/>
    </source>
</evidence>
<dbReference type="EC" id="2.8.4.3" evidence="10 11"/>
<dbReference type="InterPro" id="IPR007197">
    <property type="entry name" value="rSAM"/>
</dbReference>
<evidence type="ECO:0000313" key="15">
    <source>
        <dbReference type="EMBL" id="KGJ53720.1"/>
    </source>
</evidence>
<dbReference type="GO" id="GO:0005829">
    <property type="term" value="C:cytosol"/>
    <property type="evidence" value="ECO:0007669"/>
    <property type="project" value="TreeGrafter"/>
</dbReference>
<reference evidence="15 16" key="1">
    <citation type="submission" date="2014-08" db="EMBL/GenBank/DDBJ databases">
        <title>Clostridium innocuum, an unnegligible vancomycin-resistant pathogen causing extra-intestinal infections.</title>
        <authorList>
            <person name="Feng Y."/>
            <person name="Chiu C.-H."/>
        </authorList>
    </citation>
    <scope>NUCLEOTIDE SEQUENCE [LARGE SCALE GENOMIC DNA]</scope>
    <source>
        <strain evidence="15 16">AN88</strain>
    </source>
</reference>
<evidence type="ECO:0000256" key="3">
    <source>
        <dbReference type="ARBA" id="ARBA00022490"/>
    </source>
</evidence>
<dbReference type="PANTHER" id="PTHR43020:SF2">
    <property type="entry name" value="MITOCHONDRIAL TRNA METHYLTHIOTRANSFERASE CDK5RAP1"/>
    <property type="match status" value="1"/>
</dbReference>
<evidence type="ECO:0000256" key="10">
    <source>
        <dbReference type="ARBA" id="ARBA00033765"/>
    </source>
</evidence>
<dbReference type="EMBL" id="JQIF01000035">
    <property type="protein sequence ID" value="KGJ53720.1"/>
    <property type="molecule type" value="Genomic_DNA"/>
</dbReference>
<evidence type="ECO:0000259" key="14">
    <source>
        <dbReference type="PROSITE" id="PS51918"/>
    </source>
</evidence>
<dbReference type="AlphaFoldDB" id="A0A099I7M3"/>
<evidence type="ECO:0000256" key="4">
    <source>
        <dbReference type="ARBA" id="ARBA00022679"/>
    </source>
</evidence>
<dbReference type="PROSITE" id="PS51918">
    <property type="entry name" value="RADICAL_SAM"/>
    <property type="match status" value="1"/>
</dbReference>
<dbReference type="InterPro" id="IPR020612">
    <property type="entry name" value="Methylthiotransferase_CS"/>
</dbReference>
<feature type="binding site" evidence="11">
    <location>
        <position position="198"/>
    </location>
    <ligand>
        <name>[4Fe-4S] cluster</name>
        <dbReference type="ChEBI" id="CHEBI:49883"/>
        <label>2</label>
        <note>4Fe-4S-S-AdoMet</note>
    </ligand>
</feature>
<dbReference type="PROSITE" id="PS01278">
    <property type="entry name" value="MTTASE_RADICAL"/>
    <property type="match status" value="1"/>
</dbReference>
<dbReference type="InterPro" id="IPR058240">
    <property type="entry name" value="rSAM_sf"/>
</dbReference>
<keyword evidence="2 11" id="KW-0004">4Fe-4S</keyword>